<name>A0A2H0WWZ1_9BACT</name>
<dbReference type="Gene3D" id="1.25.40.10">
    <property type="entry name" value="Tetratricopeptide repeat domain"/>
    <property type="match status" value="1"/>
</dbReference>
<dbReference type="InterPro" id="IPR019734">
    <property type="entry name" value="TPR_rpt"/>
</dbReference>
<accession>A0A2H0WWZ1</accession>
<reference evidence="3" key="1">
    <citation type="submission" date="2017-09" db="EMBL/GenBank/DDBJ databases">
        <title>Depth-based differentiation of microbial function through sediment-hosted aquifers and enrichment of novel symbionts in the deep terrestrial subsurface.</title>
        <authorList>
            <person name="Probst A.J."/>
            <person name="Ladd B."/>
            <person name="Jarett J.K."/>
            <person name="Geller-Mcgrath D.E."/>
            <person name="Sieber C.M.K."/>
            <person name="Emerson J.B."/>
            <person name="Anantharaman K."/>
            <person name="Thomas B.C."/>
            <person name="Malmstrom R."/>
            <person name="Stieglmeier M."/>
            <person name="Klingl A."/>
            <person name="Woyke T."/>
            <person name="Ryan C.M."/>
            <person name="Banfield J.F."/>
        </authorList>
    </citation>
    <scope>NUCLEOTIDE SEQUENCE [LARGE SCALE GENOMIC DNA]</scope>
</reference>
<dbReference type="Proteomes" id="UP000229080">
    <property type="component" value="Unassembled WGS sequence"/>
</dbReference>
<dbReference type="EMBL" id="PEZF01000007">
    <property type="protein sequence ID" value="PIS17137.1"/>
    <property type="molecule type" value="Genomic_DNA"/>
</dbReference>
<dbReference type="PROSITE" id="PS50005">
    <property type="entry name" value="TPR"/>
    <property type="match status" value="1"/>
</dbReference>
<keyword evidence="1" id="KW-0802">TPR repeat</keyword>
<dbReference type="SUPFAM" id="SSF48452">
    <property type="entry name" value="TPR-like"/>
    <property type="match status" value="1"/>
</dbReference>
<dbReference type="InterPro" id="IPR011990">
    <property type="entry name" value="TPR-like_helical_dom_sf"/>
</dbReference>
<protein>
    <submittedName>
        <fullName evidence="2">Uncharacterized protein</fullName>
    </submittedName>
</protein>
<evidence type="ECO:0000256" key="1">
    <source>
        <dbReference type="PROSITE-ProRule" id="PRU00339"/>
    </source>
</evidence>
<organism evidence="2 3">
    <name type="scientific">Candidatus Portnoybacteria bacterium CG09_land_8_20_14_0_10_44_13</name>
    <dbReference type="NCBI Taxonomy" id="1974811"/>
    <lineage>
        <taxon>Bacteria</taxon>
        <taxon>Candidatus Portnoyibacteriota</taxon>
    </lineage>
</organism>
<feature type="repeat" description="TPR" evidence="1">
    <location>
        <begin position="147"/>
        <end position="180"/>
    </location>
</feature>
<comment type="caution">
    <text evidence="2">The sequence shown here is derived from an EMBL/GenBank/DDBJ whole genome shotgun (WGS) entry which is preliminary data.</text>
</comment>
<dbReference type="SMART" id="SM00028">
    <property type="entry name" value="TPR"/>
    <property type="match status" value="1"/>
</dbReference>
<evidence type="ECO:0000313" key="2">
    <source>
        <dbReference type="EMBL" id="PIS17137.1"/>
    </source>
</evidence>
<evidence type="ECO:0000313" key="3">
    <source>
        <dbReference type="Proteomes" id="UP000229080"/>
    </source>
</evidence>
<sequence>MLLIIFYLLMLLALLGIAAIVIRKIPILTKLPLEPEGESLLKMQNVAVGLIRGVATRPYHWLMFFGWTEKLLRRTRILFLKIDSFFVSLIAKSRNKSQELAVKSREWVSEKRMKKIEKLKLVARLKMTVEQKEEHLLRSLRQNPKDIKAYRELGLLYLECKNQQDATAAFEEVLRLNPEDEMAKMKLEEMKIKEAGPVVGENKNSESQT</sequence>
<dbReference type="AlphaFoldDB" id="A0A2H0WWZ1"/>
<proteinExistence type="predicted"/>
<dbReference type="PROSITE" id="PS50293">
    <property type="entry name" value="TPR_REGION"/>
    <property type="match status" value="1"/>
</dbReference>
<gene>
    <name evidence="2" type="ORF">COT61_00145</name>
</gene>